<accession>A0A537LHF1</accession>
<dbReference type="GO" id="GO:0004794">
    <property type="term" value="F:threonine deaminase activity"/>
    <property type="evidence" value="ECO:0007669"/>
    <property type="project" value="TreeGrafter"/>
</dbReference>
<evidence type="ECO:0000256" key="3">
    <source>
        <dbReference type="ARBA" id="ARBA00023239"/>
    </source>
</evidence>
<dbReference type="InterPro" id="IPR001926">
    <property type="entry name" value="TrpB-like_PALP"/>
</dbReference>
<protein>
    <submittedName>
        <fullName evidence="5">Pyridoxal-phosphate dependent enzyme</fullName>
    </submittedName>
</protein>
<dbReference type="InterPro" id="IPR050147">
    <property type="entry name" value="Ser/Thr_Dehydratase"/>
</dbReference>
<evidence type="ECO:0000256" key="1">
    <source>
        <dbReference type="ARBA" id="ARBA00001933"/>
    </source>
</evidence>
<dbReference type="EMBL" id="VBAJ01000179">
    <property type="protein sequence ID" value="TMJ07441.1"/>
    <property type="molecule type" value="Genomic_DNA"/>
</dbReference>
<dbReference type="GO" id="GO:0009097">
    <property type="term" value="P:isoleucine biosynthetic process"/>
    <property type="evidence" value="ECO:0007669"/>
    <property type="project" value="TreeGrafter"/>
</dbReference>
<comment type="caution">
    <text evidence="5">The sequence shown here is derived from an EMBL/GenBank/DDBJ whole genome shotgun (WGS) entry which is preliminary data.</text>
</comment>
<dbReference type="Pfam" id="PF00291">
    <property type="entry name" value="PALP"/>
    <property type="match status" value="1"/>
</dbReference>
<dbReference type="Proteomes" id="UP000318661">
    <property type="component" value="Unassembled WGS sequence"/>
</dbReference>
<keyword evidence="2" id="KW-0663">Pyridoxal phosphate</keyword>
<comment type="cofactor">
    <cofactor evidence="1">
        <name>pyridoxal 5'-phosphate</name>
        <dbReference type="ChEBI" id="CHEBI:597326"/>
    </cofactor>
</comment>
<dbReference type="PANTHER" id="PTHR48078">
    <property type="entry name" value="THREONINE DEHYDRATASE, MITOCHONDRIAL-RELATED"/>
    <property type="match status" value="1"/>
</dbReference>
<sequence length="117" mass="12731">MPEAHRFSLQRIAQAATIIDPVFLNSPQYLAESLGQRFGCRLVVKVETLNPIRSFKGRGADYRVASLEGRPHLVCATAGNFGQGMAYAARKRGLSLTVFASKNANPLKIARMRALGA</sequence>
<gene>
    <name evidence="5" type="ORF">E6G99_06745</name>
</gene>
<evidence type="ECO:0000256" key="2">
    <source>
        <dbReference type="ARBA" id="ARBA00022898"/>
    </source>
</evidence>
<dbReference type="Gene3D" id="3.40.50.1100">
    <property type="match status" value="2"/>
</dbReference>
<evidence type="ECO:0000259" key="4">
    <source>
        <dbReference type="Pfam" id="PF00291"/>
    </source>
</evidence>
<organism evidence="5 6">
    <name type="scientific">Candidatus Segetimicrobium genomatis</name>
    <dbReference type="NCBI Taxonomy" id="2569760"/>
    <lineage>
        <taxon>Bacteria</taxon>
        <taxon>Bacillati</taxon>
        <taxon>Candidatus Sysuimicrobiota</taxon>
        <taxon>Candidatus Sysuimicrobiia</taxon>
        <taxon>Candidatus Sysuimicrobiales</taxon>
        <taxon>Candidatus Segetimicrobiaceae</taxon>
        <taxon>Candidatus Segetimicrobium</taxon>
    </lineage>
</organism>
<dbReference type="GO" id="GO:0003941">
    <property type="term" value="F:L-serine ammonia-lyase activity"/>
    <property type="evidence" value="ECO:0007669"/>
    <property type="project" value="TreeGrafter"/>
</dbReference>
<feature type="domain" description="Tryptophan synthase beta chain-like PALP" evidence="4">
    <location>
        <begin position="25"/>
        <end position="117"/>
    </location>
</feature>
<dbReference type="GO" id="GO:0006565">
    <property type="term" value="P:L-serine catabolic process"/>
    <property type="evidence" value="ECO:0007669"/>
    <property type="project" value="TreeGrafter"/>
</dbReference>
<name>A0A537LHF1_9BACT</name>
<dbReference type="PANTHER" id="PTHR48078:SF17">
    <property type="entry name" value="THREONINE DEHYDRATASE"/>
    <property type="match status" value="1"/>
</dbReference>
<feature type="non-terminal residue" evidence="5">
    <location>
        <position position="117"/>
    </location>
</feature>
<evidence type="ECO:0000313" key="6">
    <source>
        <dbReference type="Proteomes" id="UP000318661"/>
    </source>
</evidence>
<keyword evidence="3" id="KW-0456">Lyase</keyword>
<dbReference type="InterPro" id="IPR036052">
    <property type="entry name" value="TrpB-like_PALP_sf"/>
</dbReference>
<dbReference type="AlphaFoldDB" id="A0A537LHF1"/>
<evidence type="ECO:0000313" key="5">
    <source>
        <dbReference type="EMBL" id="TMJ07441.1"/>
    </source>
</evidence>
<dbReference type="SUPFAM" id="SSF53686">
    <property type="entry name" value="Tryptophan synthase beta subunit-like PLP-dependent enzymes"/>
    <property type="match status" value="1"/>
</dbReference>
<dbReference type="GO" id="GO:0006567">
    <property type="term" value="P:L-threonine catabolic process"/>
    <property type="evidence" value="ECO:0007669"/>
    <property type="project" value="TreeGrafter"/>
</dbReference>
<proteinExistence type="predicted"/>
<reference evidence="5 6" key="1">
    <citation type="journal article" date="2019" name="Nat. Microbiol.">
        <title>Mediterranean grassland soil C-N compound turnover is dependent on rainfall and depth, and is mediated by genomically divergent microorganisms.</title>
        <authorList>
            <person name="Diamond S."/>
            <person name="Andeer P.F."/>
            <person name="Li Z."/>
            <person name="Crits-Christoph A."/>
            <person name="Burstein D."/>
            <person name="Anantharaman K."/>
            <person name="Lane K.R."/>
            <person name="Thomas B.C."/>
            <person name="Pan C."/>
            <person name="Northen T.R."/>
            <person name="Banfield J.F."/>
        </authorList>
    </citation>
    <scope>NUCLEOTIDE SEQUENCE [LARGE SCALE GENOMIC DNA]</scope>
    <source>
        <strain evidence="5">NP_2</strain>
    </source>
</reference>